<evidence type="ECO:0000313" key="7">
    <source>
        <dbReference type="EMBL" id="AIW47215.1"/>
    </source>
</evidence>
<dbReference type="InterPro" id="IPR032875">
    <property type="entry name" value="Succ_CoA_lig_flav_dom"/>
</dbReference>
<dbReference type="GO" id="GO:0046872">
    <property type="term" value="F:metal ion binding"/>
    <property type="evidence" value="ECO:0007669"/>
    <property type="project" value="InterPro"/>
</dbReference>
<dbReference type="Pfam" id="PF13549">
    <property type="entry name" value="ATP-grasp_5"/>
    <property type="match status" value="2"/>
</dbReference>
<dbReference type="InterPro" id="IPR051538">
    <property type="entry name" value="Acyl-CoA_Synth/Transferase"/>
</dbReference>
<protein>
    <submittedName>
        <fullName evidence="7">Acetyl-CoA synthetase hydrogenosomal form</fullName>
        <ecNumber evidence="7">6.2.1.13</ecNumber>
    </submittedName>
</protein>
<dbReference type="GO" id="GO:0043758">
    <property type="term" value="F:acetate-CoA ligase (ADP-forming) activity"/>
    <property type="evidence" value="ECO:0007669"/>
    <property type="project" value="UniProtKB-EC"/>
</dbReference>
<dbReference type="InterPro" id="IPR003781">
    <property type="entry name" value="CoA-bd"/>
</dbReference>
<dbReference type="Gene3D" id="3.30.470.20">
    <property type="entry name" value="ATP-grasp fold, B domain"/>
    <property type="match status" value="1"/>
</dbReference>
<dbReference type="Pfam" id="PF13380">
    <property type="entry name" value="CoA_binding_2"/>
    <property type="match status" value="1"/>
</dbReference>
<dbReference type="Gene3D" id="3.40.50.720">
    <property type="entry name" value="NAD(P)-binding Rossmann-like Domain"/>
    <property type="match status" value="1"/>
</dbReference>
<dbReference type="InterPro" id="IPR011761">
    <property type="entry name" value="ATP-grasp"/>
</dbReference>
<evidence type="ECO:0000256" key="5">
    <source>
        <dbReference type="SAM" id="MobiDB-lite"/>
    </source>
</evidence>
<dbReference type="SUPFAM" id="SSF52210">
    <property type="entry name" value="Succinyl-CoA synthetase domains"/>
    <property type="match status" value="2"/>
</dbReference>
<evidence type="ECO:0000256" key="2">
    <source>
        <dbReference type="ARBA" id="ARBA00022741"/>
    </source>
</evidence>
<dbReference type="Gene3D" id="3.40.50.261">
    <property type="entry name" value="Succinyl-CoA synthetase domains"/>
    <property type="match status" value="2"/>
</dbReference>
<dbReference type="SUPFAM" id="SSF56059">
    <property type="entry name" value="Glutathione synthetase ATP-binding domain-like"/>
    <property type="match status" value="1"/>
</dbReference>
<dbReference type="VEuPathDB" id="AmoebaDB:MBAL_009506"/>
<keyword evidence="2 4" id="KW-0547">Nucleotide-binding</keyword>
<proteinExistence type="evidence at transcript level"/>
<reference evidence="7" key="1">
    <citation type="journal article" date="2015" name="Mol. Biol. Evol.">
        <title>Lateral gene transfer and gene duplication played a key role in the evolution of Mastigamoeba balamuthi hydrogenosomes.</title>
        <authorList>
            <person name="Nyvltova E."/>
            <person name="Stairs C.W."/>
            <person name="Hrdy I."/>
            <person name="Ridl J."/>
            <person name="Mach J."/>
            <person name="Paces J."/>
            <person name="Roger A.J."/>
            <person name="Tachezy J."/>
        </authorList>
    </citation>
    <scope>NUCLEOTIDE SEQUENCE</scope>
    <source>
        <strain evidence="7">ATCC 30984</strain>
    </source>
</reference>
<dbReference type="Pfam" id="PF19045">
    <property type="entry name" value="Ligase_CoA_2"/>
    <property type="match status" value="1"/>
</dbReference>
<dbReference type="EC" id="6.2.1.13" evidence="7"/>
<dbReference type="SMART" id="SM00881">
    <property type="entry name" value="CoA_binding"/>
    <property type="match status" value="1"/>
</dbReference>
<name>A0A0B4R338_MASBA</name>
<dbReference type="PANTHER" id="PTHR43334:SF1">
    <property type="entry name" value="3-HYDROXYPROPIONATE--COA LIGASE [ADP-FORMING]"/>
    <property type="match status" value="1"/>
</dbReference>
<dbReference type="PROSITE" id="PS50975">
    <property type="entry name" value="ATP_GRASP"/>
    <property type="match status" value="1"/>
</dbReference>
<feature type="region of interest" description="Disordered" evidence="5">
    <location>
        <begin position="1"/>
        <end position="77"/>
    </location>
</feature>
<evidence type="ECO:0000256" key="1">
    <source>
        <dbReference type="ARBA" id="ARBA00022598"/>
    </source>
</evidence>
<feature type="domain" description="ATP-grasp" evidence="6">
    <location>
        <begin position="573"/>
        <end position="631"/>
    </location>
</feature>
<evidence type="ECO:0000256" key="4">
    <source>
        <dbReference type="PROSITE-ProRule" id="PRU00409"/>
    </source>
</evidence>
<dbReference type="InterPro" id="IPR036291">
    <property type="entry name" value="NAD(P)-bd_dom_sf"/>
</dbReference>
<dbReference type="PANTHER" id="PTHR43334">
    <property type="entry name" value="ACETATE--COA LIGASE [ADP-FORMING]"/>
    <property type="match status" value="1"/>
</dbReference>
<feature type="compositionally biased region" description="Low complexity" evidence="5">
    <location>
        <begin position="40"/>
        <end position="49"/>
    </location>
</feature>
<accession>A0A0B4R338</accession>
<evidence type="ECO:0000256" key="3">
    <source>
        <dbReference type="ARBA" id="ARBA00022840"/>
    </source>
</evidence>
<organism evidence="7">
    <name type="scientific">Mastigamoeba balamuthi</name>
    <name type="common">Phreatamoeba balamuthi</name>
    <dbReference type="NCBI Taxonomy" id="108607"/>
    <lineage>
        <taxon>Eukaryota</taxon>
        <taxon>Amoebozoa</taxon>
        <taxon>Evosea</taxon>
        <taxon>Archamoebae</taxon>
        <taxon>Mastigamoebida</taxon>
        <taxon>Mastigamoebidae</taxon>
        <taxon>Mastigamoeba</taxon>
    </lineage>
</organism>
<keyword evidence="1 7" id="KW-0436">Ligase</keyword>
<dbReference type="Gene3D" id="3.30.1490.20">
    <property type="entry name" value="ATP-grasp fold, A domain"/>
    <property type="match status" value="1"/>
</dbReference>
<dbReference type="InterPro" id="IPR013815">
    <property type="entry name" value="ATP_grasp_subdomain_1"/>
</dbReference>
<dbReference type="SUPFAM" id="SSF51735">
    <property type="entry name" value="NAD(P)-binding Rossmann-fold domains"/>
    <property type="match status" value="1"/>
</dbReference>
<keyword evidence="3 4" id="KW-0067">ATP-binding</keyword>
<sequence>MGGASSTALAARQASRPRGSAATPPAKREPPGGPKQAAVPSPSLAAARAQPPPPPPAAVAVRAAPSRPPPVQQPPQGVRADLFRIFNPRSIAVIGASQKPGSVGNQVVSNLLQSGFKGALYPINPTAPEICGVKAYKSVVDIPEQTLDLAVYTVPEKAVLGCARDAAQKGTQGHVVITSGFSEVGNAEPERELVEICARSGGRVIGPNVIGLLLNGACANASFAPYLPYRGRVALVSQSGALLIALDGASYTRRFGCSSMVSLGNMADVDMADTVDYYAQDEGTACIALYIEGIKSGKGRRFIEAGRAAGKPIIALKAGVSAHGAAAAASHTGSLAGAVKIYEAAFGQAKVIRAANLDELLDCSQALSMQPAMAGDNVVVITNGGGIGVLSSDSAELHGVALRTAPAELQEKFRQCMPSFGSPKNPVDITGSSGSKGYEDALEVALDSEWVHGVAILYCETAVTKPAAITEALISVLQTNTSKKPVVACYVGGSESSDAAKVPRKHGVPVYDNPEKAMCALSALRQAAKFAERVDTGESTPFAGHERARATALDIIGKARAAGRRALTEIEAEHLLAAYGVPVSRAELARTEEEAVGIARQLGYPVVMKIVSPQILHKSDAGGVRYAREGEGLRALLTGVLLPLRELSVGVRDDDGVYDAFREIKASCREYKPDAELLGVLVGEMAPRGGTEVIVGSVNDPTFGPTVMFGLGGIFVEVLKDVTFRVAPFSTSTAQEMLPEIRSHAILAGARGERPRDTGALAEAISRFSHAVYDLRDEVAEADANPVMVYEAGKGLRAVDARIILRDKNNLVAPPPPALH</sequence>
<dbReference type="Pfam" id="PF13607">
    <property type="entry name" value="Succ_CoA_lig"/>
    <property type="match status" value="1"/>
</dbReference>
<dbReference type="InterPro" id="IPR016102">
    <property type="entry name" value="Succinyl-CoA_synth-like"/>
</dbReference>
<dbReference type="GO" id="GO:0005524">
    <property type="term" value="F:ATP binding"/>
    <property type="evidence" value="ECO:0007669"/>
    <property type="project" value="UniProtKB-UniRule"/>
</dbReference>
<dbReference type="InterPro" id="IPR043938">
    <property type="entry name" value="Ligase_CoA_dom"/>
</dbReference>
<dbReference type="AlphaFoldDB" id="A0A0B4R338"/>
<dbReference type="EMBL" id="KF927023">
    <property type="protein sequence ID" value="AIW47215.1"/>
    <property type="molecule type" value="mRNA"/>
</dbReference>
<evidence type="ECO:0000259" key="6">
    <source>
        <dbReference type="PROSITE" id="PS50975"/>
    </source>
</evidence>